<dbReference type="OrthoDB" id="4402509at2"/>
<accession>A0A418Q9T2</accession>
<evidence type="ECO:0008006" key="4">
    <source>
        <dbReference type="Google" id="ProtNLM"/>
    </source>
</evidence>
<feature type="chain" id="PRO_5019511280" description="Secreted protein" evidence="1">
    <location>
        <begin position="31"/>
        <end position="211"/>
    </location>
</feature>
<dbReference type="AlphaFoldDB" id="A0A418Q9T2"/>
<keyword evidence="1" id="KW-0732">Signal</keyword>
<dbReference type="STRING" id="1451189.CFAL_08340"/>
<proteinExistence type="predicted"/>
<evidence type="ECO:0000313" key="3">
    <source>
        <dbReference type="Proteomes" id="UP000285278"/>
    </source>
</evidence>
<dbReference type="EMBL" id="QXJK01000001">
    <property type="protein sequence ID" value="RIX36653.1"/>
    <property type="molecule type" value="Genomic_DNA"/>
</dbReference>
<gene>
    <name evidence="2" type="ORF">D3M95_00060</name>
</gene>
<sequence length="211" mass="22814">MTTRNIAKRAAVIAATTLALGTGLAPAALAADSSSLTSSDLLDTFDMNKRPAWDPTQVIESPPGQYAHGSITDLRVTDSADGDKTIEKGDGEHYARVQATGVGFHPGERYTVRITGRTAGDGRDWGVYTWLTYKATADGKLHIDLRLYMPVNRAQSGERVVAAPVVYRAQDVRQDGRPEKADPKCVLKCERVAPVAAWTDYNDPNGIVTIK</sequence>
<evidence type="ECO:0000313" key="2">
    <source>
        <dbReference type="EMBL" id="RIX36653.1"/>
    </source>
</evidence>
<dbReference type="Proteomes" id="UP000285278">
    <property type="component" value="Unassembled WGS sequence"/>
</dbReference>
<feature type="signal peptide" evidence="1">
    <location>
        <begin position="1"/>
        <end position="30"/>
    </location>
</feature>
<evidence type="ECO:0000256" key="1">
    <source>
        <dbReference type="SAM" id="SignalP"/>
    </source>
</evidence>
<protein>
    <recommendedName>
        <fullName evidence="4">Secreted protein</fullName>
    </recommendedName>
</protein>
<organism evidence="2 3">
    <name type="scientific">Corynebacterium falsenii</name>
    <dbReference type="NCBI Taxonomy" id="108486"/>
    <lineage>
        <taxon>Bacteria</taxon>
        <taxon>Bacillati</taxon>
        <taxon>Actinomycetota</taxon>
        <taxon>Actinomycetes</taxon>
        <taxon>Mycobacteriales</taxon>
        <taxon>Corynebacteriaceae</taxon>
        <taxon>Corynebacterium</taxon>
    </lineage>
</organism>
<keyword evidence="3" id="KW-1185">Reference proteome</keyword>
<reference evidence="2 3" key="1">
    <citation type="submission" date="2018-09" db="EMBL/GenBank/DDBJ databases">
        <title>Optimization and identification of Corynebacterium falsenii FN1-14 from fish paste.</title>
        <authorList>
            <person name="Daroonpunt R."/>
            <person name="Tanasupawat S."/>
        </authorList>
    </citation>
    <scope>NUCLEOTIDE SEQUENCE [LARGE SCALE GENOMIC DNA]</scope>
    <source>
        <strain evidence="2 3">FN1-14</strain>
    </source>
</reference>
<name>A0A418Q9T2_9CORY</name>
<comment type="caution">
    <text evidence="2">The sequence shown here is derived from an EMBL/GenBank/DDBJ whole genome shotgun (WGS) entry which is preliminary data.</text>
</comment>
<dbReference type="RefSeq" id="WP_025403228.1">
    <property type="nucleotide sequence ID" value="NZ_CBCRUA010000001.1"/>
</dbReference>